<keyword evidence="3" id="KW-1185">Reference proteome</keyword>
<organism evidence="2 3">
    <name type="scientific">Coregonus suidteri</name>
    <dbReference type="NCBI Taxonomy" id="861788"/>
    <lineage>
        <taxon>Eukaryota</taxon>
        <taxon>Metazoa</taxon>
        <taxon>Chordata</taxon>
        <taxon>Craniata</taxon>
        <taxon>Vertebrata</taxon>
        <taxon>Euteleostomi</taxon>
        <taxon>Actinopterygii</taxon>
        <taxon>Neopterygii</taxon>
        <taxon>Teleostei</taxon>
        <taxon>Protacanthopterygii</taxon>
        <taxon>Salmoniformes</taxon>
        <taxon>Salmonidae</taxon>
        <taxon>Coregoninae</taxon>
        <taxon>Coregonus</taxon>
    </lineage>
</organism>
<reference evidence="2 3" key="1">
    <citation type="submission" date="2021-04" db="EMBL/GenBank/DDBJ databases">
        <authorList>
            <person name="De Guttry C."/>
            <person name="Zahm M."/>
            <person name="Klopp C."/>
            <person name="Cabau C."/>
            <person name="Louis A."/>
            <person name="Berthelot C."/>
            <person name="Parey E."/>
            <person name="Roest Crollius H."/>
            <person name="Montfort J."/>
            <person name="Robinson-Rechavi M."/>
            <person name="Bucao C."/>
            <person name="Bouchez O."/>
            <person name="Gislard M."/>
            <person name="Lluch J."/>
            <person name="Milhes M."/>
            <person name="Lampietro C."/>
            <person name="Lopez Roques C."/>
            <person name="Donnadieu C."/>
            <person name="Braasch I."/>
            <person name="Desvignes T."/>
            <person name="Postlethwait J."/>
            <person name="Bobe J."/>
            <person name="Wedekind C."/>
            <person name="Guiguen Y."/>
        </authorList>
    </citation>
    <scope>NUCLEOTIDE SEQUENCE [LARGE SCALE GENOMIC DNA]</scope>
    <source>
        <strain evidence="2">Cs_M1</strain>
        <tissue evidence="2">Blood</tissue>
    </source>
</reference>
<evidence type="ECO:0000313" key="3">
    <source>
        <dbReference type="Proteomes" id="UP001356427"/>
    </source>
</evidence>
<protein>
    <submittedName>
        <fullName evidence="2">Uncharacterized protein</fullName>
    </submittedName>
</protein>
<dbReference type="Proteomes" id="UP001356427">
    <property type="component" value="Unassembled WGS sequence"/>
</dbReference>
<name>A0AAN8LFE3_9TELE</name>
<evidence type="ECO:0000256" key="1">
    <source>
        <dbReference type="SAM" id="MobiDB-lite"/>
    </source>
</evidence>
<sequence>MELVNEPPVGYLEPKIGWEPQLLIEITETPPDVVEDQNGFEDNLQAQAEKDVEFFDQVRLNIDEAQEKQKESYRRRIKKWTKCFDIRANDLVWKKDERKARPGKPCCSFAPSWGHYPLRTYGMSTTKFSDEFTNYSVSLPLKCFLRQPCADPGLGDDQEDAEQGASGDYGGILSGETGPKCLSSAPSTVPPGRTPPHSTRYWRPPIRRLESKMDCTVYAGAPLDVQWGEEESL</sequence>
<gene>
    <name evidence="2" type="ORF">J4Q44_G00197960</name>
</gene>
<dbReference type="EMBL" id="JAGTTL010000017">
    <property type="protein sequence ID" value="KAK6309915.1"/>
    <property type="molecule type" value="Genomic_DNA"/>
</dbReference>
<dbReference type="AlphaFoldDB" id="A0AAN8LFE3"/>
<feature type="region of interest" description="Disordered" evidence="1">
    <location>
        <begin position="180"/>
        <end position="203"/>
    </location>
</feature>
<accession>A0AAN8LFE3</accession>
<proteinExistence type="predicted"/>
<comment type="caution">
    <text evidence="2">The sequence shown here is derived from an EMBL/GenBank/DDBJ whole genome shotgun (WGS) entry which is preliminary data.</text>
</comment>
<evidence type="ECO:0000313" key="2">
    <source>
        <dbReference type="EMBL" id="KAK6309915.1"/>
    </source>
</evidence>